<keyword evidence="5" id="KW-0809">Transit peptide</keyword>
<dbReference type="CDD" id="cd20267">
    <property type="entry name" value="Complex1_LYR_LYRM7"/>
    <property type="match status" value="1"/>
</dbReference>
<dbReference type="PANTHER" id="PTHR46749:SF1">
    <property type="entry name" value="COMPLEX III ASSEMBLY FACTOR LYRM7"/>
    <property type="match status" value="1"/>
</dbReference>
<evidence type="ECO:0000256" key="3">
    <source>
        <dbReference type="ARBA" id="ARBA00011589"/>
    </source>
</evidence>
<evidence type="ECO:0000256" key="2">
    <source>
        <dbReference type="ARBA" id="ARBA00009949"/>
    </source>
</evidence>
<reference evidence="9 10" key="1">
    <citation type="submission" date="2024-09" db="EMBL/GenBank/DDBJ databases">
        <title>Rethinking Asexuality: The Enigmatic Case of Functional Sexual Genes in Lepraria (Stereocaulaceae).</title>
        <authorList>
            <person name="Doellman M."/>
            <person name="Sun Y."/>
            <person name="Barcenas-Pena A."/>
            <person name="Lumbsch H.T."/>
            <person name="Grewe F."/>
        </authorList>
    </citation>
    <scope>NUCLEOTIDE SEQUENCE [LARGE SCALE GENOMIC DNA]</scope>
    <source>
        <strain evidence="9 10">Mercado 3170</strain>
    </source>
</reference>
<dbReference type="InterPro" id="IPR050435">
    <property type="entry name" value="MZM1/LYRM7"/>
</dbReference>
<comment type="function">
    <text evidence="8">Assembly factor required for Rieske Fe-S protein RIP1 incorporation into the cytochrome b-c1 (CIII) complex. Functions as a chaperone, binding to this subunit within the mitochondrial matrix and stabilizing it prior to its translocation and insertion into the late CIII dimeric intermediate within the mitochondrial inner membrane. Modulates the mitochondrial matrix zinc pool.</text>
</comment>
<evidence type="ECO:0000256" key="1">
    <source>
        <dbReference type="ARBA" id="ARBA00004305"/>
    </source>
</evidence>
<evidence type="ECO:0000256" key="8">
    <source>
        <dbReference type="ARBA" id="ARBA00025268"/>
    </source>
</evidence>
<protein>
    <recommendedName>
        <fullName evidence="4">Mitochondrial zinc maintenance protein 1, mitochondrial</fullName>
    </recommendedName>
</protein>
<evidence type="ECO:0000313" key="9">
    <source>
        <dbReference type="EMBL" id="KAL2038751.1"/>
    </source>
</evidence>
<evidence type="ECO:0000256" key="4">
    <source>
        <dbReference type="ARBA" id="ARBA00015108"/>
    </source>
</evidence>
<evidence type="ECO:0000256" key="6">
    <source>
        <dbReference type="ARBA" id="ARBA00023128"/>
    </source>
</evidence>
<gene>
    <name evidence="9" type="ORF">N7G274_008509</name>
</gene>
<name>A0ABR4A1C7_9LECA</name>
<keyword evidence="10" id="KW-1185">Reference proteome</keyword>
<sequence>MALSAYRNVLRAARIAFQGDAPIFSAAKIEARSKFNGSRSLPAGSDEAQQKIIEAQEVARILRQNVVQGHQVGGLVDKEQRYQLRIHEETERGDNDSIKKGTNLTSAGGACCGGTT</sequence>
<evidence type="ECO:0000256" key="7">
    <source>
        <dbReference type="ARBA" id="ARBA00023186"/>
    </source>
</evidence>
<keyword evidence="6" id="KW-0496">Mitochondrion</keyword>
<comment type="caution">
    <text evidence="9">The sequence shown here is derived from an EMBL/GenBank/DDBJ whole genome shotgun (WGS) entry which is preliminary data.</text>
</comment>
<evidence type="ECO:0000256" key="5">
    <source>
        <dbReference type="ARBA" id="ARBA00022946"/>
    </source>
</evidence>
<comment type="similarity">
    <text evidence="2">Belongs to the complex I LYR family. MZM1 subfamily.</text>
</comment>
<dbReference type="EMBL" id="JBEFKJ010000030">
    <property type="protein sequence ID" value="KAL2038751.1"/>
    <property type="molecule type" value="Genomic_DNA"/>
</dbReference>
<comment type="subcellular location">
    <subcellularLocation>
        <location evidence="1">Mitochondrion matrix</location>
    </subcellularLocation>
</comment>
<evidence type="ECO:0000313" key="10">
    <source>
        <dbReference type="Proteomes" id="UP001590950"/>
    </source>
</evidence>
<accession>A0ABR4A1C7</accession>
<dbReference type="Proteomes" id="UP001590950">
    <property type="component" value="Unassembled WGS sequence"/>
</dbReference>
<keyword evidence="7" id="KW-0143">Chaperone</keyword>
<comment type="subunit">
    <text evidence="3">Interacts with RIP1.</text>
</comment>
<dbReference type="PANTHER" id="PTHR46749">
    <property type="entry name" value="COMPLEX III ASSEMBLY FACTOR LYRM7"/>
    <property type="match status" value="1"/>
</dbReference>
<organism evidence="9 10">
    <name type="scientific">Stereocaulon virgatum</name>
    <dbReference type="NCBI Taxonomy" id="373712"/>
    <lineage>
        <taxon>Eukaryota</taxon>
        <taxon>Fungi</taxon>
        <taxon>Dikarya</taxon>
        <taxon>Ascomycota</taxon>
        <taxon>Pezizomycotina</taxon>
        <taxon>Lecanoromycetes</taxon>
        <taxon>OSLEUM clade</taxon>
        <taxon>Lecanoromycetidae</taxon>
        <taxon>Lecanorales</taxon>
        <taxon>Lecanorineae</taxon>
        <taxon>Stereocaulaceae</taxon>
        <taxon>Stereocaulon</taxon>
    </lineage>
</organism>
<proteinExistence type="inferred from homology"/>
<dbReference type="InterPro" id="IPR045298">
    <property type="entry name" value="Complex1_LYR_LYRM7"/>
</dbReference>